<dbReference type="Pfam" id="PF04430">
    <property type="entry name" value="DUF498"/>
    <property type="match status" value="1"/>
</dbReference>
<reference evidence="1 2" key="1">
    <citation type="submission" date="2016-10" db="EMBL/GenBank/DDBJ databases">
        <authorList>
            <person name="de Groot N.N."/>
        </authorList>
    </citation>
    <scope>NUCLEOTIDE SEQUENCE [LARGE SCALE GENOMIC DNA]</scope>
    <source>
        <strain evidence="1 2">Nm1</strain>
    </source>
</reference>
<dbReference type="EMBL" id="FNOY01000007">
    <property type="protein sequence ID" value="SDX75015.1"/>
    <property type="molecule type" value="Genomic_DNA"/>
</dbReference>
<dbReference type="PANTHER" id="PTHR21192:SF2">
    <property type="entry name" value="NADH DEHYDROGENASE [UBIQUINONE] 1 ALPHA SUBCOMPLEX ASSEMBLY FACTOR 3"/>
    <property type="match status" value="1"/>
</dbReference>
<dbReference type="AlphaFoldDB" id="A0A1H3E8N1"/>
<organism evidence="1 2">
    <name type="scientific">Nitrosomonas halophila</name>
    <dbReference type="NCBI Taxonomy" id="44576"/>
    <lineage>
        <taxon>Bacteria</taxon>
        <taxon>Pseudomonadati</taxon>
        <taxon>Pseudomonadota</taxon>
        <taxon>Betaproteobacteria</taxon>
        <taxon>Nitrosomonadales</taxon>
        <taxon>Nitrosomonadaceae</taxon>
        <taxon>Nitrosomonas</taxon>
    </lineage>
</organism>
<dbReference type="STRING" id="44576.SAMN05421881_100749"/>
<gene>
    <name evidence="1" type="ORF">SAMN05421881_100749</name>
</gene>
<dbReference type="Proteomes" id="UP000198640">
    <property type="component" value="Unassembled WGS sequence"/>
</dbReference>
<dbReference type="InterPro" id="IPR036748">
    <property type="entry name" value="MTH938-like_sf"/>
</dbReference>
<name>A0A1H3E8N1_9PROT</name>
<dbReference type="SUPFAM" id="SSF64076">
    <property type="entry name" value="MTH938-like"/>
    <property type="match status" value="1"/>
</dbReference>
<evidence type="ECO:0000313" key="1">
    <source>
        <dbReference type="EMBL" id="SDX75015.1"/>
    </source>
</evidence>
<dbReference type="PANTHER" id="PTHR21192">
    <property type="entry name" value="NUCLEAR PROTEIN E3-3"/>
    <property type="match status" value="1"/>
</dbReference>
<evidence type="ECO:0000313" key="2">
    <source>
        <dbReference type="Proteomes" id="UP000198640"/>
    </source>
</evidence>
<accession>A0A1H3E8N1</accession>
<protein>
    <submittedName>
        <fullName evidence="1">Uncharacterized conserved protein, contains Mth938-like domain</fullName>
    </submittedName>
</protein>
<sequence>MKLHLTDYAGLNAFSGYGEGYVAVNQVRYACNLIVLPDQIIENWHVSSIEQLDMQHFDTLLMAQPEIILLGTGRMLQFPNMSLMKALISQGIGFEVMDTQAACRTYNILSTEGRRVAAAMLVQARDA</sequence>
<dbReference type="InterPro" id="IPR007523">
    <property type="entry name" value="NDUFAF3/AAMDC"/>
</dbReference>
<keyword evidence="2" id="KW-1185">Reference proteome</keyword>
<proteinExistence type="predicted"/>
<dbReference type="CDD" id="cd05560">
    <property type="entry name" value="Xcc1710_like"/>
    <property type="match status" value="1"/>
</dbReference>
<dbReference type="RefSeq" id="WP_090411977.1">
    <property type="nucleotide sequence ID" value="NZ_FNOY01000007.1"/>
</dbReference>
<dbReference type="Gene3D" id="3.40.1230.10">
    <property type="entry name" value="MTH938-like"/>
    <property type="match status" value="1"/>
</dbReference>
<dbReference type="OrthoDB" id="9800373at2"/>